<dbReference type="PIRSF" id="PIRSF032079">
    <property type="entry name" value="UCP032079"/>
    <property type="match status" value="1"/>
</dbReference>
<dbReference type="InterPro" id="IPR021150">
    <property type="entry name" value="Ubiq_cyt_c_chap"/>
</dbReference>
<evidence type="ECO:0000313" key="5">
    <source>
        <dbReference type="Proteomes" id="UP000632498"/>
    </source>
</evidence>
<evidence type="ECO:0000256" key="2">
    <source>
        <dbReference type="ARBA" id="ARBA00006436"/>
    </source>
</evidence>
<accession>A0A917FDI2</accession>
<organism evidence="4 5">
    <name type="scientific">Terasakiella brassicae</name>
    <dbReference type="NCBI Taxonomy" id="1634917"/>
    <lineage>
        <taxon>Bacteria</taxon>
        <taxon>Pseudomonadati</taxon>
        <taxon>Pseudomonadota</taxon>
        <taxon>Alphaproteobacteria</taxon>
        <taxon>Rhodospirillales</taxon>
        <taxon>Terasakiellaceae</taxon>
        <taxon>Terasakiella</taxon>
    </lineage>
</organism>
<protein>
    <submittedName>
        <fullName evidence="4">Ubiquinol-cytochrome c chaperone</fullName>
    </submittedName>
</protein>
<gene>
    <name evidence="4" type="ORF">GCM10011332_26050</name>
</gene>
<evidence type="ECO:0000259" key="3">
    <source>
        <dbReference type="Pfam" id="PF03981"/>
    </source>
</evidence>
<comment type="similarity">
    <text evidence="2">Belongs to the UPF0174 family.</text>
</comment>
<dbReference type="PANTHER" id="PTHR12184:SF1">
    <property type="entry name" value="UBIQUINOL-CYTOCHROME-C REDUCTASE COMPLEX ASSEMBLY FACTOR 1"/>
    <property type="match status" value="1"/>
</dbReference>
<feature type="domain" description="Ubiquinol-cytochrome c chaperone" evidence="3">
    <location>
        <begin position="36"/>
        <end position="175"/>
    </location>
</feature>
<keyword evidence="5" id="KW-1185">Reference proteome</keyword>
<dbReference type="InterPro" id="IPR007129">
    <property type="entry name" value="Ubiqinol_cyt_c_chaperone_CPB3"/>
</dbReference>
<dbReference type="PANTHER" id="PTHR12184">
    <property type="entry name" value="UBIQUINOL-CYTOCHROME C REDUCTASE COMPLEX ASSEMBLY FACTOR 1 FAMILY MEMBER"/>
    <property type="match status" value="1"/>
</dbReference>
<reference evidence="4" key="2">
    <citation type="submission" date="2020-09" db="EMBL/GenBank/DDBJ databases">
        <authorList>
            <person name="Sun Q."/>
            <person name="Zhou Y."/>
        </authorList>
    </citation>
    <scope>NUCLEOTIDE SEQUENCE</scope>
    <source>
        <strain evidence="4">CGMCC 1.15254</strain>
    </source>
</reference>
<dbReference type="EMBL" id="BMHV01000020">
    <property type="protein sequence ID" value="GGF70875.1"/>
    <property type="molecule type" value="Genomic_DNA"/>
</dbReference>
<evidence type="ECO:0000256" key="1">
    <source>
        <dbReference type="ARBA" id="ARBA00006407"/>
    </source>
</evidence>
<dbReference type="RefSeq" id="WP_229734356.1">
    <property type="nucleotide sequence ID" value="NZ_BMHV01000020.1"/>
</dbReference>
<dbReference type="InterPro" id="IPR014569">
    <property type="entry name" value="Ubq_cyt-c_CBP3-rel"/>
</dbReference>
<proteinExistence type="inferred from homology"/>
<dbReference type="Proteomes" id="UP000632498">
    <property type="component" value="Unassembled WGS sequence"/>
</dbReference>
<evidence type="ECO:0000313" key="4">
    <source>
        <dbReference type="EMBL" id="GGF70875.1"/>
    </source>
</evidence>
<comment type="similarity">
    <text evidence="1">Belongs to the CBP3 family.</text>
</comment>
<sequence>MIFSKLFKTKPAFAEEVQKLYVSIINQSRNPDFYLHLEVADTVEGRYDMIVLHTFVVMRRLKTEQERTEKFLQSLYDLMFADMDQNLRELGVGDMGLARRVPKMAEAFYGRITVYEEGLAENDNAMLKAALDRNLYRKTPVSDESLEKMAQYLRCEAKNLENTSIDELLKGNVSFGPAPVGDKNA</sequence>
<reference evidence="4" key="1">
    <citation type="journal article" date="2014" name="Int. J. Syst. Evol. Microbiol.">
        <title>Complete genome sequence of Corynebacterium casei LMG S-19264T (=DSM 44701T), isolated from a smear-ripened cheese.</title>
        <authorList>
            <consortium name="US DOE Joint Genome Institute (JGI-PGF)"/>
            <person name="Walter F."/>
            <person name="Albersmeier A."/>
            <person name="Kalinowski J."/>
            <person name="Ruckert C."/>
        </authorList>
    </citation>
    <scope>NUCLEOTIDE SEQUENCE</scope>
    <source>
        <strain evidence="4">CGMCC 1.15254</strain>
    </source>
</reference>
<name>A0A917FDI2_9PROT</name>
<dbReference type="AlphaFoldDB" id="A0A917FDI2"/>
<dbReference type="Pfam" id="PF03981">
    <property type="entry name" value="Ubiq_cyt_C_chap"/>
    <property type="match status" value="1"/>
</dbReference>
<comment type="caution">
    <text evidence="4">The sequence shown here is derived from an EMBL/GenBank/DDBJ whole genome shotgun (WGS) entry which is preliminary data.</text>
</comment>